<accession>A0ABV8T1D5</accession>
<dbReference type="Pfam" id="PF09826">
    <property type="entry name" value="Beta_propel"/>
    <property type="match status" value="1"/>
</dbReference>
<sequence length="573" mass="62017">MSSSAKNTALLLASDEQSLDTDYSDRRLALSTEGGLQYATKGEQVLGALRNGIRMSLGGAPEIALIDGLAGFRGGYSSAAVHVAGVDEADLVKYDGEHIYALVARPQPGGLIRNVLKVASTNLENAGIQVTSEFALEGERSSLPLLYQVRAPGGNTEYVVAVSQSYQDWLQSPDRTVLQLLDVRDPCNVSQAWKIELDGWLRASRKMGDMLYLVSSYRPRLSGLKLPADALATREANERRILGASAADLLPCYSVDGGVRVPLVTTRDCVLPANLSSRDAYADLVVITAIDLNARRVTDVNYLSTNVNGVYVSLDSLYVGGEGYAADGTVTTVLHKFGLNRGDITYRASGTVSGRMNWLNTSCFMDEFRGDLRIVTSRSDVYSLSVLRETPDRRLALMARLPIGKPGEEVHAVRFFGERAYVVTANVSDPLHAIDLSRPVDPFIAGDLDIPGLSTYLHSMIGPTGAQLLLSARKVRTGIKVELFDVTDLAQPRSLGAQVFGQSGEVTHQPLLPTEPTNRYRIALPIDLFDSGSRGGIHLLEIDDLTAATPRLTLASTFVGNGDRFIGTLWDRL</sequence>
<dbReference type="InterPro" id="IPR019198">
    <property type="entry name" value="Beta_propeller_containing"/>
</dbReference>
<gene>
    <name evidence="1" type="ORF">ACFPN2_25650</name>
</gene>
<evidence type="ECO:0000313" key="1">
    <source>
        <dbReference type="EMBL" id="MFC4312494.1"/>
    </source>
</evidence>
<keyword evidence="2" id="KW-1185">Reference proteome</keyword>
<proteinExistence type="predicted"/>
<dbReference type="EMBL" id="JBHSDU010000014">
    <property type="protein sequence ID" value="MFC4312494.1"/>
    <property type="molecule type" value="Genomic_DNA"/>
</dbReference>
<organism evidence="1 2">
    <name type="scientific">Steroidobacter flavus</name>
    <dbReference type="NCBI Taxonomy" id="1842136"/>
    <lineage>
        <taxon>Bacteria</taxon>
        <taxon>Pseudomonadati</taxon>
        <taxon>Pseudomonadota</taxon>
        <taxon>Gammaproteobacteria</taxon>
        <taxon>Steroidobacterales</taxon>
        <taxon>Steroidobacteraceae</taxon>
        <taxon>Steroidobacter</taxon>
    </lineage>
</organism>
<dbReference type="Proteomes" id="UP001595904">
    <property type="component" value="Unassembled WGS sequence"/>
</dbReference>
<reference evidence="2" key="1">
    <citation type="journal article" date="2019" name="Int. J. Syst. Evol. Microbiol.">
        <title>The Global Catalogue of Microorganisms (GCM) 10K type strain sequencing project: providing services to taxonomists for standard genome sequencing and annotation.</title>
        <authorList>
            <consortium name="The Broad Institute Genomics Platform"/>
            <consortium name="The Broad Institute Genome Sequencing Center for Infectious Disease"/>
            <person name="Wu L."/>
            <person name="Ma J."/>
        </authorList>
    </citation>
    <scope>NUCLEOTIDE SEQUENCE [LARGE SCALE GENOMIC DNA]</scope>
    <source>
        <strain evidence="2">CGMCC 1.10759</strain>
    </source>
</reference>
<evidence type="ECO:0000313" key="2">
    <source>
        <dbReference type="Proteomes" id="UP001595904"/>
    </source>
</evidence>
<comment type="caution">
    <text evidence="1">The sequence shown here is derived from an EMBL/GenBank/DDBJ whole genome shotgun (WGS) entry which is preliminary data.</text>
</comment>
<dbReference type="RefSeq" id="WP_380601931.1">
    <property type="nucleotide sequence ID" value="NZ_JBHSDU010000014.1"/>
</dbReference>
<protein>
    <submittedName>
        <fullName evidence="1">Beta-propeller domain-containing protein</fullName>
    </submittedName>
</protein>
<name>A0ABV8T1D5_9GAMM</name>